<dbReference type="Pfam" id="PF00858">
    <property type="entry name" value="ASC"/>
    <property type="match status" value="1"/>
</dbReference>
<comment type="subcellular location">
    <subcellularLocation>
        <location evidence="1">Membrane</location>
        <topology evidence="1">Multi-pass membrane protein</topology>
    </subcellularLocation>
</comment>
<evidence type="ECO:0000256" key="3">
    <source>
        <dbReference type="ARBA" id="ARBA00022448"/>
    </source>
</evidence>
<name>A0ABM1N3Y1_NICVS</name>
<dbReference type="RefSeq" id="XP_017781531.1">
    <property type="nucleotide sequence ID" value="XM_017926042.1"/>
</dbReference>
<proteinExistence type="inferred from homology"/>
<sequence>MGETKRRALEKIKYFAQNTTIHGVPLIAAPRIHPLERLFWVLIVVAAISGAVAVALKNVSRYYANPTVVSLQKDFRNWFNPFPSATACFIHKADDILIDEYIEEKWGLNDTHPRYDYYRDFILAIANISYGNMHVLARYRNDPQLNDLDYIELAARVHPELTGTLVTFDPNAKTDWKLVITELGICFSVNIKYYKFFTFNVKGVNSSSSSPSDEDEILKCHYLNGLCYARYDSDPLAPLKIYIHSYYDIAHATSEQPLHVKESEELEINYRMQETIASVNLRYLLPSQRQCRFDDEPINSDIPAYSASICYISCRYRLVLKLCGCKPFFYNNLPGKVCDLKGMQCVAKYSELITGPPIKLGCNCPQPCDLITYLPQVPKITVWEYGYFDQRITFRWGLLPPTTKYHRDVLFGFEDLVGKSKVYKIRTERINNDIIKCSFDRWNVGSVPWGQLHQRHRDMLLHRRLSVDVTFPQMQQKTRCEEEAQEKVGDLRWEQ</sequence>
<evidence type="ECO:0000256" key="10">
    <source>
        <dbReference type="ARBA" id="ARBA00023201"/>
    </source>
</evidence>
<keyword evidence="7" id="KW-0915">Sodium</keyword>
<protein>
    <submittedName>
        <fullName evidence="15">Uncharacterized protein LOC108566244</fullName>
    </submittedName>
</protein>
<dbReference type="PANTHER" id="PTHR11690:SF240">
    <property type="entry name" value="PICKPOCKET 25-RELATED"/>
    <property type="match status" value="1"/>
</dbReference>
<accession>A0ABM1N3Y1</accession>
<keyword evidence="3 12" id="KW-0813">Transport</keyword>
<comment type="similarity">
    <text evidence="2 12">Belongs to the amiloride-sensitive sodium channel (TC 1.A.6) family.</text>
</comment>
<keyword evidence="6 13" id="KW-1133">Transmembrane helix</keyword>
<dbReference type="GeneID" id="108566244"/>
<gene>
    <name evidence="15" type="primary">LOC108566244</name>
</gene>
<reference evidence="15" key="1">
    <citation type="submission" date="2025-08" db="UniProtKB">
        <authorList>
            <consortium name="RefSeq"/>
        </authorList>
    </citation>
    <scope>IDENTIFICATION</scope>
    <source>
        <tissue evidence="15">Whole Larva</tissue>
    </source>
</reference>
<keyword evidence="8 12" id="KW-0406">Ion transport</keyword>
<evidence type="ECO:0000256" key="11">
    <source>
        <dbReference type="ARBA" id="ARBA00023303"/>
    </source>
</evidence>
<evidence type="ECO:0000256" key="13">
    <source>
        <dbReference type="SAM" id="Phobius"/>
    </source>
</evidence>
<organism evidence="14 15">
    <name type="scientific">Nicrophorus vespilloides</name>
    <name type="common">Boreal carrion beetle</name>
    <dbReference type="NCBI Taxonomy" id="110193"/>
    <lineage>
        <taxon>Eukaryota</taxon>
        <taxon>Metazoa</taxon>
        <taxon>Ecdysozoa</taxon>
        <taxon>Arthropoda</taxon>
        <taxon>Hexapoda</taxon>
        <taxon>Insecta</taxon>
        <taxon>Pterygota</taxon>
        <taxon>Neoptera</taxon>
        <taxon>Endopterygota</taxon>
        <taxon>Coleoptera</taxon>
        <taxon>Polyphaga</taxon>
        <taxon>Staphyliniformia</taxon>
        <taxon>Silphidae</taxon>
        <taxon>Nicrophorinae</taxon>
        <taxon>Nicrophorus</taxon>
    </lineage>
</organism>
<evidence type="ECO:0000256" key="1">
    <source>
        <dbReference type="ARBA" id="ARBA00004141"/>
    </source>
</evidence>
<evidence type="ECO:0000256" key="8">
    <source>
        <dbReference type="ARBA" id="ARBA00023065"/>
    </source>
</evidence>
<keyword evidence="14" id="KW-1185">Reference proteome</keyword>
<feature type="transmembrane region" description="Helical" evidence="13">
    <location>
        <begin position="38"/>
        <end position="56"/>
    </location>
</feature>
<dbReference type="Gene3D" id="1.10.287.820">
    <property type="entry name" value="Acid-sensing ion channel domain"/>
    <property type="match status" value="1"/>
</dbReference>
<evidence type="ECO:0000256" key="12">
    <source>
        <dbReference type="RuleBase" id="RU000679"/>
    </source>
</evidence>
<keyword evidence="5 12" id="KW-0812">Transmembrane</keyword>
<dbReference type="Proteomes" id="UP000695000">
    <property type="component" value="Unplaced"/>
</dbReference>
<keyword evidence="11 12" id="KW-0407">Ion channel</keyword>
<evidence type="ECO:0000256" key="6">
    <source>
        <dbReference type="ARBA" id="ARBA00022989"/>
    </source>
</evidence>
<dbReference type="PANTHER" id="PTHR11690">
    <property type="entry name" value="AMILORIDE-SENSITIVE SODIUM CHANNEL-RELATED"/>
    <property type="match status" value="1"/>
</dbReference>
<evidence type="ECO:0000256" key="2">
    <source>
        <dbReference type="ARBA" id="ARBA00007193"/>
    </source>
</evidence>
<evidence type="ECO:0000256" key="7">
    <source>
        <dbReference type="ARBA" id="ARBA00023053"/>
    </source>
</evidence>
<keyword evidence="10 12" id="KW-0739">Sodium transport</keyword>
<evidence type="ECO:0000313" key="14">
    <source>
        <dbReference type="Proteomes" id="UP000695000"/>
    </source>
</evidence>
<evidence type="ECO:0000256" key="5">
    <source>
        <dbReference type="ARBA" id="ARBA00022692"/>
    </source>
</evidence>
<keyword evidence="4 12" id="KW-0894">Sodium channel</keyword>
<evidence type="ECO:0000256" key="9">
    <source>
        <dbReference type="ARBA" id="ARBA00023136"/>
    </source>
</evidence>
<evidence type="ECO:0000256" key="4">
    <source>
        <dbReference type="ARBA" id="ARBA00022461"/>
    </source>
</evidence>
<keyword evidence="9 13" id="KW-0472">Membrane</keyword>
<dbReference type="InterPro" id="IPR001873">
    <property type="entry name" value="ENaC"/>
</dbReference>
<evidence type="ECO:0000313" key="15">
    <source>
        <dbReference type="RefSeq" id="XP_017781531.1"/>
    </source>
</evidence>